<keyword evidence="3 8" id="KW-0235">DNA replication</keyword>
<evidence type="ECO:0000259" key="12">
    <source>
        <dbReference type="SMART" id="SM00382"/>
    </source>
</evidence>
<evidence type="ECO:0000256" key="6">
    <source>
        <dbReference type="ARBA" id="ARBA00023121"/>
    </source>
</evidence>
<dbReference type="PRINTS" id="PR00051">
    <property type="entry name" value="DNAA"/>
</dbReference>
<dbReference type="EMBL" id="CP146843">
    <property type="protein sequence ID" value="WYY26158.1"/>
    <property type="molecule type" value="Genomic_DNA"/>
</dbReference>
<keyword evidence="7 8" id="KW-0238">DNA-binding</keyword>
<comment type="similarity">
    <text evidence="1 8 11">Belongs to the DnaA family.</text>
</comment>
<evidence type="ECO:0000313" key="14">
    <source>
        <dbReference type="EMBL" id="WYY26158.1"/>
    </source>
</evidence>
<accession>A0ABZ2U7S9</accession>
<dbReference type="RefSeq" id="WP_341266570.1">
    <property type="nucleotide sequence ID" value="NZ_CP146843.1"/>
</dbReference>
<dbReference type="Pfam" id="PF00308">
    <property type="entry name" value="Bac_DnaA"/>
    <property type="match status" value="1"/>
</dbReference>
<feature type="domain" description="AAA+ ATPase" evidence="12">
    <location>
        <begin position="140"/>
        <end position="274"/>
    </location>
</feature>
<dbReference type="InterPro" id="IPR024633">
    <property type="entry name" value="DnaA_N_dom"/>
</dbReference>
<dbReference type="PANTHER" id="PTHR30050">
    <property type="entry name" value="CHROMOSOMAL REPLICATION INITIATOR PROTEIN DNAA"/>
    <property type="match status" value="1"/>
</dbReference>
<feature type="domain" description="Chromosomal replication initiator DnaA C-terminal" evidence="13">
    <location>
        <begin position="358"/>
        <end position="426"/>
    </location>
</feature>
<comment type="subunit">
    <text evidence="8">Oligomerizes as a right-handed, spiral filament on DNA at oriC.</text>
</comment>
<evidence type="ECO:0000256" key="3">
    <source>
        <dbReference type="ARBA" id="ARBA00022705"/>
    </source>
</evidence>
<dbReference type="Pfam" id="PF08299">
    <property type="entry name" value="Bac_DnaA_C"/>
    <property type="match status" value="1"/>
</dbReference>
<organism evidence="14 15">
    <name type="scientific">Ash yellows phytoplasma</name>
    <dbReference type="NCBI Taxonomy" id="35780"/>
    <lineage>
        <taxon>Bacteria</taxon>
        <taxon>Bacillati</taxon>
        <taxon>Mycoplasmatota</taxon>
        <taxon>Mollicutes</taxon>
        <taxon>Acholeplasmatales</taxon>
        <taxon>Acholeplasmataceae</taxon>
        <taxon>Candidatus Phytoplasma</taxon>
        <taxon>16SrVII (Ash yellows group)</taxon>
    </lineage>
</organism>
<feature type="region of interest" description="Domain I, interacts with DnaA modulators" evidence="8">
    <location>
        <begin position="1"/>
        <end position="92"/>
    </location>
</feature>
<dbReference type="InterPro" id="IPR038454">
    <property type="entry name" value="DnaA_N_sf"/>
</dbReference>
<name>A0ABZ2U7S9_ASHYP</name>
<dbReference type="CDD" id="cd00009">
    <property type="entry name" value="AAA"/>
    <property type="match status" value="1"/>
</dbReference>
<feature type="binding site" evidence="8">
    <location>
        <position position="154"/>
    </location>
    <ligand>
        <name>ATP</name>
        <dbReference type="ChEBI" id="CHEBI:30616"/>
    </ligand>
</feature>
<keyword evidence="4 8" id="KW-0547">Nucleotide-binding</keyword>
<dbReference type="SUPFAM" id="SSF48295">
    <property type="entry name" value="TrpR-like"/>
    <property type="match status" value="1"/>
</dbReference>
<dbReference type="Gene3D" id="3.30.300.180">
    <property type="match status" value="1"/>
</dbReference>
<dbReference type="Pfam" id="PF11638">
    <property type="entry name" value="DnaA_N"/>
    <property type="match status" value="1"/>
</dbReference>
<evidence type="ECO:0000256" key="7">
    <source>
        <dbReference type="ARBA" id="ARBA00023125"/>
    </source>
</evidence>
<keyword evidence="2 8" id="KW-0963">Cytoplasm</keyword>
<dbReference type="NCBIfam" id="TIGR00362">
    <property type="entry name" value="DnaA"/>
    <property type="match status" value="1"/>
</dbReference>
<comment type="subcellular location">
    <subcellularLocation>
        <location evidence="8">Cytoplasm</location>
    </subcellularLocation>
</comment>
<evidence type="ECO:0000256" key="4">
    <source>
        <dbReference type="ARBA" id="ARBA00022741"/>
    </source>
</evidence>
<proteinExistence type="inferred from homology"/>
<dbReference type="CDD" id="cd06571">
    <property type="entry name" value="Bac_DnaA_C"/>
    <property type="match status" value="1"/>
</dbReference>
<dbReference type="Gene3D" id="1.10.8.60">
    <property type="match status" value="1"/>
</dbReference>
<reference evidence="14" key="1">
    <citation type="submission" date="2024-03" db="EMBL/GenBank/DDBJ databases">
        <title>The Complete Genome of 'Candidatus Phytoplasma fraxini' AshY1 from the Ash Yellows Group.</title>
        <authorList>
            <person name="Boehm J.W."/>
            <person name="Huettel B."/>
            <person name="Schneider B."/>
            <person name="Kube M."/>
        </authorList>
    </citation>
    <scope>NUCLEOTIDE SEQUENCE [LARGE SCALE GENOMIC DNA]</scope>
    <source>
        <strain evidence="14">AshY1</strain>
    </source>
</reference>
<dbReference type="Gene3D" id="1.10.1750.10">
    <property type="match status" value="1"/>
</dbReference>
<evidence type="ECO:0000256" key="9">
    <source>
        <dbReference type="NCBIfam" id="TIGR00362"/>
    </source>
</evidence>
<dbReference type="InterPro" id="IPR013159">
    <property type="entry name" value="DnaA_C"/>
</dbReference>
<evidence type="ECO:0000256" key="5">
    <source>
        <dbReference type="ARBA" id="ARBA00022840"/>
    </source>
</evidence>
<dbReference type="HAMAP" id="MF_00377">
    <property type="entry name" value="DnaA_bact"/>
    <property type="match status" value="1"/>
</dbReference>
<evidence type="ECO:0000313" key="15">
    <source>
        <dbReference type="Proteomes" id="UP001484199"/>
    </source>
</evidence>
<dbReference type="InterPro" id="IPR001957">
    <property type="entry name" value="Chromosome_initiator_DnaA"/>
</dbReference>
<dbReference type="SUPFAM" id="SSF52540">
    <property type="entry name" value="P-loop containing nucleoside triphosphate hydrolases"/>
    <property type="match status" value="1"/>
</dbReference>
<comment type="domain">
    <text evidence="8">Domain I is involved in oligomerization and binding regulators, domain II is flexibile and of varying length in different bacteria, domain III forms the AAA+ region, while domain IV binds dsDNA.</text>
</comment>
<feature type="binding site" evidence="8">
    <location>
        <position position="155"/>
    </location>
    <ligand>
        <name>ATP</name>
        <dbReference type="ChEBI" id="CHEBI:30616"/>
    </ligand>
</feature>
<evidence type="ECO:0000256" key="2">
    <source>
        <dbReference type="ARBA" id="ARBA00022490"/>
    </source>
</evidence>
<keyword evidence="5 8" id="KW-0067">ATP-binding</keyword>
<protein>
    <recommendedName>
        <fullName evidence="8 9">Chromosomal replication initiator protein DnaA</fullName>
    </recommendedName>
</protein>
<dbReference type="Gene3D" id="3.40.50.300">
    <property type="entry name" value="P-loop containing nucleotide triphosphate hydrolases"/>
    <property type="match status" value="1"/>
</dbReference>
<gene>
    <name evidence="8 14" type="primary">dnaA</name>
    <name evidence="14" type="ORF">AshY1_00010</name>
</gene>
<comment type="function">
    <text evidence="8 10">Plays an essential role in the initiation and regulation of chromosomal replication. ATP-DnaA binds to the origin of replication (oriC) to initiate formation of the DNA replication initiation complex once per cell cycle. Binds the DnaA box (a 9 base pair repeat at the origin) and separates the double-stranded (ds)DNA. Forms a right-handed helical filament on oriC DNA; dsDNA binds to the exterior of the filament while single-stranded (ss)DNA is stabiized in the filament's interior. The ATP-DnaA-oriC complex binds and stabilizes one strand of the AT-rich DNA unwinding element (DUE), permitting loading of DNA polymerase. After initiation quickly degrades to an ADP-DnaA complex that is not apt for DNA replication. Binds acidic phospholipids.</text>
</comment>
<dbReference type="SMART" id="SM00760">
    <property type="entry name" value="Bac_DnaA_C"/>
    <property type="match status" value="1"/>
</dbReference>
<dbReference type="InterPro" id="IPR010921">
    <property type="entry name" value="Trp_repressor/repl_initiator"/>
</dbReference>
<evidence type="ECO:0000256" key="1">
    <source>
        <dbReference type="ARBA" id="ARBA00006583"/>
    </source>
</evidence>
<dbReference type="InterPro" id="IPR027417">
    <property type="entry name" value="P-loop_NTPase"/>
</dbReference>
<evidence type="ECO:0000259" key="13">
    <source>
        <dbReference type="SMART" id="SM00760"/>
    </source>
</evidence>
<dbReference type="InterPro" id="IPR003593">
    <property type="entry name" value="AAA+_ATPase"/>
</dbReference>
<keyword evidence="6 8" id="KW-0446">Lipid-binding</keyword>
<dbReference type="InterPro" id="IPR020591">
    <property type="entry name" value="Chromosome_initiator_DnaA-like"/>
</dbReference>
<dbReference type="InterPro" id="IPR013317">
    <property type="entry name" value="DnaA_dom"/>
</dbReference>
<evidence type="ECO:0000256" key="11">
    <source>
        <dbReference type="RuleBase" id="RU004227"/>
    </source>
</evidence>
<dbReference type="Proteomes" id="UP001484199">
    <property type="component" value="Chromosome"/>
</dbReference>
<dbReference type="SMART" id="SM00382">
    <property type="entry name" value="AAA"/>
    <property type="match status" value="1"/>
</dbReference>
<evidence type="ECO:0000256" key="10">
    <source>
        <dbReference type="RuleBase" id="RU000577"/>
    </source>
</evidence>
<feature type="binding site" evidence="8">
    <location>
        <position position="153"/>
    </location>
    <ligand>
        <name>ATP</name>
        <dbReference type="ChEBI" id="CHEBI:30616"/>
    </ligand>
</feature>
<keyword evidence="15" id="KW-1185">Reference proteome</keyword>
<comment type="caution">
    <text evidence="8">Lacks conserved residue(s) required for the propagation of feature annotation.</text>
</comment>
<sequence length="449" mass="53443">MKDKKLLNKEIWEHILKELSFIYSEKVFEETFANIQLYKTKNEIFFILVDNEFVKNKISRIYLSKINEISEKYSQEKIFFQLVTKKEIQNEEKENKKNDFNNYHQGFLESNYTFENFVSGLSNVFAFEMAKKIASSEKVEINPLYIFGSVGLGKTHLMQAIGNYIFKKNPNKKVLYIKADGFIEDFTNKLRQNRIDEFNDKYRSLDVLLVDDIQIMSEASRTQMEFFKLFDYLNLNKKQIVITSDKNVSELKNIMERLTNRFKAGLVVDIKKPDAKHRIDILKKKIFTFKDAGIRLKKEILNFISTNFYDNIREMEGALFRLFNYFQIYNLEINLKNTKEALEPLLKTKKIVTQEEITCEKIKNIISSFYNINVRDLISKKKNSKFTLPRHITIYFLKKLNNFSYKMISFVLEKKYSSILKAYKKIEQKIEQNPELKQVIEIILKKINN</sequence>
<feature type="region of interest" description="Domain IV, binds dsDNA" evidence="8">
    <location>
        <begin position="327"/>
        <end position="449"/>
    </location>
</feature>
<dbReference type="PANTHER" id="PTHR30050:SF2">
    <property type="entry name" value="CHROMOSOMAL REPLICATION INITIATOR PROTEIN DNAA"/>
    <property type="match status" value="1"/>
</dbReference>
<feature type="binding site" evidence="8">
    <location>
        <position position="151"/>
    </location>
    <ligand>
        <name>ATP</name>
        <dbReference type="ChEBI" id="CHEBI:30616"/>
    </ligand>
</feature>
<evidence type="ECO:0000256" key="8">
    <source>
        <dbReference type="HAMAP-Rule" id="MF_00377"/>
    </source>
</evidence>